<evidence type="ECO:0000313" key="3">
    <source>
        <dbReference type="EMBL" id="KAG0447407.1"/>
    </source>
</evidence>
<accession>A0A835P8Z1</accession>
<dbReference type="FunFam" id="1.25.40.10:FF:000184">
    <property type="entry name" value="Pentatricopeptide repeat-containing protein, chloroplastic"/>
    <property type="match status" value="1"/>
</dbReference>
<dbReference type="SUPFAM" id="SSF48452">
    <property type="entry name" value="TPR-like"/>
    <property type="match status" value="1"/>
</dbReference>
<feature type="repeat" description="PPR" evidence="2">
    <location>
        <begin position="156"/>
        <end position="190"/>
    </location>
</feature>
<dbReference type="AlphaFoldDB" id="A0A835P8Z1"/>
<dbReference type="Pfam" id="PF20431">
    <property type="entry name" value="E_motif"/>
    <property type="match status" value="1"/>
</dbReference>
<dbReference type="InterPro" id="IPR046960">
    <property type="entry name" value="PPR_At4g14850-like_plant"/>
</dbReference>
<proteinExistence type="predicted"/>
<dbReference type="PANTHER" id="PTHR47926">
    <property type="entry name" value="PENTATRICOPEPTIDE REPEAT-CONTAINING PROTEIN"/>
    <property type="match status" value="1"/>
</dbReference>
<evidence type="ECO:0008006" key="5">
    <source>
        <dbReference type="Google" id="ProtNLM"/>
    </source>
</evidence>
<dbReference type="PROSITE" id="PS51375">
    <property type="entry name" value="PPR"/>
    <property type="match status" value="2"/>
</dbReference>
<evidence type="ECO:0000256" key="1">
    <source>
        <dbReference type="ARBA" id="ARBA00022737"/>
    </source>
</evidence>
<dbReference type="InterPro" id="IPR002885">
    <property type="entry name" value="PPR_rpt"/>
</dbReference>
<keyword evidence="1" id="KW-0677">Repeat</keyword>
<dbReference type="Gene3D" id="1.25.40.10">
    <property type="entry name" value="Tetratricopeptide repeat domain"/>
    <property type="match status" value="2"/>
</dbReference>
<reference evidence="3 4" key="1">
    <citation type="journal article" date="2020" name="Nat. Food">
        <title>A phased Vanilla planifolia genome enables genetic improvement of flavour and production.</title>
        <authorList>
            <person name="Hasing T."/>
            <person name="Tang H."/>
            <person name="Brym M."/>
            <person name="Khazi F."/>
            <person name="Huang T."/>
            <person name="Chambers A.H."/>
        </authorList>
    </citation>
    <scope>NUCLEOTIDE SEQUENCE [LARGE SCALE GENOMIC DNA]</scope>
    <source>
        <tissue evidence="3">Leaf</tissue>
    </source>
</reference>
<dbReference type="NCBIfam" id="TIGR00756">
    <property type="entry name" value="PPR"/>
    <property type="match status" value="3"/>
</dbReference>
<dbReference type="Pfam" id="PF20430">
    <property type="entry name" value="Eplus_motif"/>
    <property type="match status" value="1"/>
</dbReference>
<dbReference type="EMBL" id="JADCNM010000462">
    <property type="protein sequence ID" value="KAG0447407.1"/>
    <property type="molecule type" value="Genomic_DNA"/>
</dbReference>
<dbReference type="OrthoDB" id="185373at2759"/>
<comment type="caution">
    <text evidence="3">The sequence shown here is derived from an EMBL/GenBank/DDBJ whole genome shotgun (WGS) entry which is preliminary data.</text>
</comment>
<feature type="repeat" description="PPR" evidence="2">
    <location>
        <begin position="22"/>
        <end position="56"/>
    </location>
</feature>
<dbReference type="PANTHER" id="PTHR47926:SF540">
    <property type="entry name" value="PENTATRICOPEPTIDE REPEAT-CONTAINING PROTEIN"/>
    <property type="match status" value="1"/>
</dbReference>
<organism evidence="3 4">
    <name type="scientific">Vanilla planifolia</name>
    <name type="common">Vanilla</name>
    <dbReference type="NCBI Taxonomy" id="51239"/>
    <lineage>
        <taxon>Eukaryota</taxon>
        <taxon>Viridiplantae</taxon>
        <taxon>Streptophyta</taxon>
        <taxon>Embryophyta</taxon>
        <taxon>Tracheophyta</taxon>
        <taxon>Spermatophyta</taxon>
        <taxon>Magnoliopsida</taxon>
        <taxon>Liliopsida</taxon>
        <taxon>Asparagales</taxon>
        <taxon>Orchidaceae</taxon>
        <taxon>Vanilloideae</taxon>
        <taxon>Vanilleae</taxon>
        <taxon>Vanilla</taxon>
    </lineage>
</organism>
<protein>
    <recommendedName>
        <fullName evidence="5">Pentatricopeptide repeat-containing protein</fullName>
    </recommendedName>
</protein>
<sequence>MYFKAGLLPAARQLFEEISHRDVAIWNSMITGYARSGGLDSAKEIFELMPTRNVISWTSMISAYSQNEKHEKAIQMFLRMWETRQARPNEVTLTSVLPSCAHLGAIELGEKIEAYARDNELVANVFVGSALVDMYAKCGDVERAMVVFRQVETRGNIFTWNSMIMGLALHGRWKESLELFHEMRKRASPPDGITFTAVLMACTHGGLVKEGKWFFESMEKDHSISPKLQHYGCMVDLLSRAGLLIEAYDLIKRMPMGADAVVWGALLGACSFHGNVEFAEIAAESLFKLEPWNPGNHVILANIYSCAGMWNSVAGVWKKIKIKQQKKVAGCSFVELGGKMHKFLVEDESHPSSKEIYILLDQIYTMMYLTDDDLHSNLQDALLV</sequence>
<dbReference type="GO" id="GO:0009451">
    <property type="term" value="P:RNA modification"/>
    <property type="evidence" value="ECO:0007669"/>
    <property type="project" value="InterPro"/>
</dbReference>
<dbReference type="InterPro" id="IPR046848">
    <property type="entry name" value="E_motif"/>
</dbReference>
<gene>
    <name evidence="3" type="ORF">HPP92_028332</name>
</gene>
<dbReference type="Proteomes" id="UP000639772">
    <property type="component" value="Unassembled WGS sequence"/>
</dbReference>
<dbReference type="InterPro" id="IPR011990">
    <property type="entry name" value="TPR-like_helical_dom_sf"/>
</dbReference>
<dbReference type="Pfam" id="PF13041">
    <property type="entry name" value="PPR_2"/>
    <property type="match status" value="2"/>
</dbReference>
<dbReference type="GO" id="GO:0003723">
    <property type="term" value="F:RNA binding"/>
    <property type="evidence" value="ECO:0007669"/>
    <property type="project" value="InterPro"/>
</dbReference>
<evidence type="ECO:0000256" key="2">
    <source>
        <dbReference type="PROSITE-ProRule" id="PRU00708"/>
    </source>
</evidence>
<name>A0A835P8Z1_VANPL</name>
<evidence type="ECO:0000313" key="4">
    <source>
        <dbReference type="Proteomes" id="UP000639772"/>
    </source>
</evidence>
<dbReference type="Pfam" id="PF01535">
    <property type="entry name" value="PPR"/>
    <property type="match status" value="2"/>
</dbReference>
<dbReference type="InterPro" id="IPR046849">
    <property type="entry name" value="E2_motif"/>
</dbReference>